<proteinExistence type="predicted"/>
<accession>X1J5Z4</accession>
<feature type="non-terminal residue" evidence="1">
    <location>
        <position position="1"/>
    </location>
</feature>
<name>X1J5Z4_9ZZZZ</name>
<gene>
    <name evidence="1" type="ORF">S03H2_53411</name>
</gene>
<protein>
    <recommendedName>
        <fullName evidence="2">Enoyl-CoA hydratase</fullName>
    </recommendedName>
</protein>
<evidence type="ECO:0000313" key="1">
    <source>
        <dbReference type="EMBL" id="GAH73764.1"/>
    </source>
</evidence>
<sequence>YQMQNLPYHQAIDYMGELFASLCLTEDAKEGVQAFLEKRKPLWKKH</sequence>
<dbReference type="SUPFAM" id="SSF52096">
    <property type="entry name" value="ClpP/crotonase"/>
    <property type="match status" value="1"/>
</dbReference>
<evidence type="ECO:0008006" key="2">
    <source>
        <dbReference type="Google" id="ProtNLM"/>
    </source>
</evidence>
<dbReference type="InterPro" id="IPR014748">
    <property type="entry name" value="Enoyl-CoA_hydra_C"/>
</dbReference>
<dbReference type="AlphaFoldDB" id="X1J5Z4"/>
<reference evidence="1" key="1">
    <citation type="journal article" date="2014" name="Front. Microbiol.">
        <title>High frequency of phylogenetically diverse reductive dehalogenase-homologous genes in deep subseafloor sedimentary metagenomes.</title>
        <authorList>
            <person name="Kawai M."/>
            <person name="Futagami T."/>
            <person name="Toyoda A."/>
            <person name="Takaki Y."/>
            <person name="Nishi S."/>
            <person name="Hori S."/>
            <person name="Arai W."/>
            <person name="Tsubouchi T."/>
            <person name="Morono Y."/>
            <person name="Uchiyama I."/>
            <person name="Ito T."/>
            <person name="Fujiyama A."/>
            <person name="Inagaki F."/>
            <person name="Takami H."/>
        </authorList>
    </citation>
    <scope>NUCLEOTIDE SEQUENCE</scope>
    <source>
        <strain evidence="1">Expedition CK06-06</strain>
    </source>
</reference>
<dbReference type="Gene3D" id="1.10.12.10">
    <property type="entry name" value="Lyase 2-enoyl-coa Hydratase, Chain A, domain 2"/>
    <property type="match status" value="1"/>
</dbReference>
<dbReference type="InterPro" id="IPR029045">
    <property type="entry name" value="ClpP/crotonase-like_dom_sf"/>
</dbReference>
<comment type="caution">
    <text evidence="1">The sequence shown here is derived from an EMBL/GenBank/DDBJ whole genome shotgun (WGS) entry which is preliminary data.</text>
</comment>
<organism evidence="1">
    <name type="scientific">marine sediment metagenome</name>
    <dbReference type="NCBI Taxonomy" id="412755"/>
    <lineage>
        <taxon>unclassified sequences</taxon>
        <taxon>metagenomes</taxon>
        <taxon>ecological metagenomes</taxon>
    </lineage>
</organism>
<dbReference type="EMBL" id="BARU01033995">
    <property type="protein sequence ID" value="GAH73764.1"/>
    <property type="molecule type" value="Genomic_DNA"/>
</dbReference>